<gene>
    <name evidence="2" type="ORF">H8R02_25525</name>
</gene>
<protein>
    <submittedName>
        <fullName evidence="2">Cupin domain-containing protein</fullName>
    </submittedName>
</protein>
<dbReference type="InterPro" id="IPR025979">
    <property type="entry name" value="ChrR-like_cupin_dom"/>
</dbReference>
<accession>A0A923ME66</accession>
<reference evidence="2" key="1">
    <citation type="submission" date="2020-08" db="EMBL/GenBank/DDBJ databases">
        <title>Ramlibacter sp. GTP1 16S ribosomal RNA gene genome sequencing and assembly.</title>
        <authorList>
            <person name="Kang M."/>
        </authorList>
    </citation>
    <scope>NUCLEOTIDE SEQUENCE</scope>
    <source>
        <strain evidence="2">GTP1</strain>
    </source>
</reference>
<name>A0A923ME66_9BURK</name>
<dbReference type="Proteomes" id="UP000596827">
    <property type="component" value="Unassembled WGS sequence"/>
</dbReference>
<dbReference type="InterPro" id="IPR011051">
    <property type="entry name" value="RmlC_Cupin_sf"/>
</dbReference>
<dbReference type="Gene3D" id="2.60.120.10">
    <property type="entry name" value="Jelly Rolls"/>
    <property type="match status" value="1"/>
</dbReference>
<dbReference type="EMBL" id="JACORU010000013">
    <property type="protein sequence ID" value="MBC5767848.1"/>
    <property type="molecule type" value="Genomic_DNA"/>
</dbReference>
<evidence type="ECO:0000259" key="1">
    <source>
        <dbReference type="Pfam" id="PF12973"/>
    </source>
</evidence>
<dbReference type="PANTHER" id="PTHR40112:SF1">
    <property type="entry name" value="H2HPP ISOMERASE"/>
    <property type="match status" value="1"/>
</dbReference>
<feature type="domain" description="ChrR-like cupin" evidence="1">
    <location>
        <begin position="14"/>
        <end position="104"/>
    </location>
</feature>
<dbReference type="PANTHER" id="PTHR40112">
    <property type="entry name" value="H2HPP ISOMERASE"/>
    <property type="match status" value="1"/>
</dbReference>
<dbReference type="RefSeq" id="WP_187084336.1">
    <property type="nucleotide sequence ID" value="NZ_JACORU010000013.1"/>
</dbReference>
<evidence type="ECO:0000313" key="2">
    <source>
        <dbReference type="EMBL" id="MBC5767848.1"/>
    </source>
</evidence>
<proteinExistence type="predicted"/>
<dbReference type="InterPro" id="IPR052535">
    <property type="entry name" value="Bacilysin_H2HPP_isomerase"/>
</dbReference>
<keyword evidence="3" id="KW-1185">Reference proteome</keyword>
<dbReference type="SUPFAM" id="SSF51182">
    <property type="entry name" value="RmlC-like cupins"/>
    <property type="match status" value="1"/>
</dbReference>
<dbReference type="Pfam" id="PF12973">
    <property type="entry name" value="Cupin_7"/>
    <property type="match status" value="1"/>
</dbReference>
<comment type="caution">
    <text evidence="2">The sequence shown here is derived from an EMBL/GenBank/DDBJ whole genome shotgun (WGS) entry which is preliminary data.</text>
</comment>
<evidence type="ECO:0000313" key="3">
    <source>
        <dbReference type="Proteomes" id="UP000596827"/>
    </source>
</evidence>
<organism evidence="2 3">
    <name type="scientific">Ramlibacter albus</name>
    <dbReference type="NCBI Taxonomy" id="2079448"/>
    <lineage>
        <taxon>Bacteria</taxon>
        <taxon>Pseudomonadati</taxon>
        <taxon>Pseudomonadota</taxon>
        <taxon>Betaproteobacteria</taxon>
        <taxon>Burkholderiales</taxon>
        <taxon>Comamonadaceae</taxon>
        <taxon>Ramlibacter</taxon>
    </lineage>
</organism>
<dbReference type="AlphaFoldDB" id="A0A923ME66"/>
<dbReference type="InterPro" id="IPR014710">
    <property type="entry name" value="RmlC-like_jellyroll"/>
</dbReference>
<sequence>MPTPFNPPELCSHFVDAAAMPWSPTQFEGIEMKILYSDDDGRSAILFKLAPGAVVPLHEHQALEMTYMLEGDLTDHEGSCTPGNFVWRPGGNRHIAHSKGGAVFLSIFNKPNLFESGTRFFTEAQA</sequence>